<dbReference type="InterPro" id="IPR050807">
    <property type="entry name" value="TransReg_Diox_bact_type"/>
</dbReference>
<dbReference type="EMBL" id="VSSQ01001301">
    <property type="protein sequence ID" value="MPM07117.1"/>
    <property type="molecule type" value="Genomic_DNA"/>
</dbReference>
<keyword evidence="1" id="KW-0238">DNA-binding</keyword>
<proteinExistence type="predicted"/>
<dbReference type="SUPFAM" id="SSF47413">
    <property type="entry name" value="lambda repressor-like DNA-binding domains"/>
    <property type="match status" value="1"/>
</dbReference>
<gene>
    <name evidence="3" type="ORF">SDC9_53423</name>
</gene>
<feature type="domain" description="HTH cro/C1-type" evidence="2">
    <location>
        <begin position="6"/>
        <end position="60"/>
    </location>
</feature>
<evidence type="ECO:0000259" key="2">
    <source>
        <dbReference type="PROSITE" id="PS50943"/>
    </source>
</evidence>
<dbReference type="AlphaFoldDB" id="A0A644WTU5"/>
<dbReference type="GO" id="GO:0003677">
    <property type="term" value="F:DNA binding"/>
    <property type="evidence" value="ECO:0007669"/>
    <property type="project" value="UniProtKB-KW"/>
</dbReference>
<protein>
    <recommendedName>
        <fullName evidence="2">HTH cro/C1-type domain-containing protein</fullName>
    </recommendedName>
</protein>
<reference evidence="3" key="1">
    <citation type="submission" date="2019-08" db="EMBL/GenBank/DDBJ databases">
        <authorList>
            <person name="Kucharzyk K."/>
            <person name="Murdoch R.W."/>
            <person name="Higgins S."/>
            <person name="Loffler F."/>
        </authorList>
    </citation>
    <scope>NUCLEOTIDE SEQUENCE</scope>
</reference>
<evidence type="ECO:0000313" key="3">
    <source>
        <dbReference type="EMBL" id="MPM07117.1"/>
    </source>
</evidence>
<dbReference type="PANTHER" id="PTHR46797">
    <property type="entry name" value="HTH-TYPE TRANSCRIPTIONAL REGULATOR"/>
    <property type="match status" value="1"/>
</dbReference>
<dbReference type="InterPro" id="IPR001387">
    <property type="entry name" value="Cro/C1-type_HTH"/>
</dbReference>
<dbReference type="Gene3D" id="1.10.260.40">
    <property type="entry name" value="lambda repressor-like DNA-binding domains"/>
    <property type="match status" value="1"/>
</dbReference>
<dbReference type="PROSITE" id="PS50943">
    <property type="entry name" value="HTH_CROC1"/>
    <property type="match status" value="1"/>
</dbReference>
<accession>A0A644WTU5</accession>
<sequence>MYMKTLKQIRESKFLTQKELGELAGISFITINRIETGKQKPTFKSIRKIAQALKIEPGEIDFLR</sequence>
<dbReference type="InterPro" id="IPR010982">
    <property type="entry name" value="Lambda_DNA-bd_dom_sf"/>
</dbReference>
<dbReference type="SMART" id="SM00530">
    <property type="entry name" value="HTH_XRE"/>
    <property type="match status" value="1"/>
</dbReference>
<dbReference type="Pfam" id="PF01381">
    <property type="entry name" value="HTH_3"/>
    <property type="match status" value="1"/>
</dbReference>
<organism evidence="3">
    <name type="scientific">bioreactor metagenome</name>
    <dbReference type="NCBI Taxonomy" id="1076179"/>
    <lineage>
        <taxon>unclassified sequences</taxon>
        <taxon>metagenomes</taxon>
        <taxon>ecological metagenomes</taxon>
    </lineage>
</organism>
<name>A0A644WTU5_9ZZZZ</name>
<evidence type="ECO:0000256" key="1">
    <source>
        <dbReference type="ARBA" id="ARBA00023125"/>
    </source>
</evidence>
<dbReference type="CDD" id="cd00093">
    <property type="entry name" value="HTH_XRE"/>
    <property type="match status" value="1"/>
</dbReference>
<comment type="caution">
    <text evidence="3">The sequence shown here is derived from an EMBL/GenBank/DDBJ whole genome shotgun (WGS) entry which is preliminary data.</text>
</comment>
<dbReference type="GO" id="GO:0005829">
    <property type="term" value="C:cytosol"/>
    <property type="evidence" value="ECO:0007669"/>
    <property type="project" value="TreeGrafter"/>
</dbReference>
<dbReference type="GO" id="GO:0003700">
    <property type="term" value="F:DNA-binding transcription factor activity"/>
    <property type="evidence" value="ECO:0007669"/>
    <property type="project" value="TreeGrafter"/>
</dbReference>
<dbReference type="PANTHER" id="PTHR46797:SF1">
    <property type="entry name" value="METHYLPHOSPHONATE SYNTHASE"/>
    <property type="match status" value="1"/>
</dbReference>